<dbReference type="GO" id="GO:0005886">
    <property type="term" value="C:plasma membrane"/>
    <property type="evidence" value="ECO:0007669"/>
    <property type="project" value="UniProtKB-SubCell"/>
</dbReference>
<organism evidence="20 21">
    <name type="scientific">Mycena venus</name>
    <dbReference type="NCBI Taxonomy" id="2733690"/>
    <lineage>
        <taxon>Eukaryota</taxon>
        <taxon>Fungi</taxon>
        <taxon>Dikarya</taxon>
        <taxon>Basidiomycota</taxon>
        <taxon>Agaricomycotina</taxon>
        <taxon>Agaricomycetes</taxon>
        <taxon>Agaricomycetidae</taxon>
        <taxon>Agaricales</taxon>
        <taxon>Marasmiineae</taxon>
        <taxon>Mycenaceae</taxon>
        <taxon>Mycena</taxon>
    </lineage>
</organism>
<feature type="transmembrane region" description="Helical" evidence="16">
    <location>
        <begin position="862"/>
        <end position="884"/>
    </location>
</feature>
<feature type="transmembrane region" description="Helical" evidence="16">
    <location>
        <begin position="826"/>
        <end position="856"/>
    </location>
</feature>
<dbReference type="Pfam" id="PF01773">
    <property type="entry name" value="Nucleos_tra2_N"/>
    <property type="match status" value="1"/>
</dbReference>
<keyword evidence="13" id="KW-0325">Glycoprotein</keyword>
<evidence type="ECO:0000256" key="7">
    <source>
        <dbReference type="ARBA" id="ARBA00022692"/>
    </source>
</evidence>
<dbReference type="PROSITE" id="PS50082">
    <property type="entry name" value="WD_REPEATS_2"/>
    <property type="match status" value="2"/>
</dbReference>
<feature type="domain" description="Concentrative nucleoside transporter C-terminal" evidence="18">
    <location>
        <begin position="777"/>
        <end position="981"/>
    </location>
</feature>
<dbReference type="EMBL" id="JACAZI010000004">
    <property type="protein sequence ID" value="KAF7362074.1"/>
    <property type="molecule type" value="Genomic_DNA"/>
</dbReference>
<dbReference type="InterPro" id="IPR002668">
    <property type="entry name" value="CNT_N_dom"/>
</dbReference>
<evidence type="ECO:0000256" key="10">
    <source>
        <dbReference type="ARBA" id="ARBA00022801"/>
    </source>
</evidence>
<dbReference type="InterPro" id="IPR011657">
    <property type="entry name" value="CNT_C_dom"/>
</dbReference>
<dbReference type="OrthoDB" id="6075923at2759"/>
<dbReference type="Pfam" id="PF07662">
    <property type="entry name" value="Nucleos_tra2_C"/>
    <property type="match status" value="1"/>
</dbReference>
<evidence type="ECO:0000256" key="12">
    <source>
        <dbReference type="ARBA" id="ARBA00023136"/>
    </source>
</evidence>
<feature type="transmembrane region" description="Helical" evidence="16">
    <location>
        <begin position="706"/>
        <end position="728"/>
    </location>
</feature>
<comment type="caution">
    <text evidence="20">The sequence shown here is derived from an EMBL/GenBank/DDBJ whole genome shotgun (WGS) entry which is preliminary data.</text>
</comment>
<evidence type="ECO:0000256" key="2">
    <source>
        <dbReference type="ARBA" id="ARBA00009033"/>
    </source>
</evidence>
<dbReference type="SMART" id="SM00320">
    <property type="entry name" value="WD40"/>
    <property type="match status" value="5"/>
</dbReference>
<evidence type="ECO:0000256" key="8">
    <source>
        <dbReference type="ARBA" id="ARBA00022729"/>
    </source>
</evidence>
<dbReference type="FunFam" id="3.40.50.1820:FF:000107">
    <property type="entry name" value="Palmitoyl-protein thioesterase 1"/>
    <property type="match status" value="1"/>
</dbReference>
<evidence type="ECO:0000256" key="9">
    <source>
        <dbReference type="ARBA" id="ARBA00022737"/>
    </source>
</evidence>
<feature type="transmembrane region" description="Helical" evidence="16">
    <location>
        <begin position="748"/>
        <end position="770"/>
    </location>
</feature>
<evidence type="ECO:0000256" key="14">
    <source>
        <dbReference type="PROSITE-ProRule" id="PRU00221"/>
    </source>
</evidence>
<dbReference type="InterPro" id="IPR011642">
    <property type="entry name" value="Gate_dom"/>
</dbReference>
<dbReference type="InterPro" id="IPR029058">
    <property type="entry name" value="AB_hydrolase_fold"/>
</dbReference>
<dbReference type="GO" id="GO:0015293">
    <property type="term" value="F:symporter activity"/>
    <property type="evidence" value="ECO:0007669"/>
    <property type="project" value="TreeGrafter"/>
</dbReference>
<dbReference type="Pfam" id="PF02089">
    <property type="entry name" value="Palm_thioest"/>
    <property type="match status" value="1"/>
</dbReference>
<keyword evidence="10" id="KW-0378">Hydrolase</keyword>
<dbReference type="Pfam" id="PF00400">
    <property type="entry name" value="WD40"/>
    <property type="match status" value="2"/>
</dbReference>
<feature type="transmembrane region" description="Helical" evidence="16">
    <location>
        <begin position="643"/>
        <end position="664"/>
    </location>
</feature>
<keyword evidence="21" id="KW-1185">Reference proteome</keyword>
<feature type="transmembrane region" description="Helical" evidence="16">
    <location>
        <begin position="611"/>
        <end position="631"/>
    </location>
</feature>
<feature type="repeat" description="WD" evidence="14">
    <location>
        <begin position="201"/>
        <end position="243"/>
    </location>
</feature>
<keyword evidence="6 14" id="KW-0853">WD repeat</keyword>
<evidence type="ECO:0000256" key="3">
    <source>
        <dbReference type="ARBA" id="ARBA00010758"/>
    </source>
</evidence>
<feature type="region of interest" description="Disordered" evidence="15">
    <location>
        <begin position="421"/>
        <end position="447"/>
    </location>
</feature>
<dbReference type="GO" id="GO:0008474">
    <property type="term" value="F:palmitoyl-(protein) hydrolase activity"/>
    <property type="evidence" value="ECO:0007669"/>
    <property type="project" value="UniProtKB-EC"/>
</dbReference>
<feature type="repeat" description="WD" evidence="14">
    <location>
        <begin position="309"/>
        <end position="351"/>
    </location>
</feature>
<dbReference type="PANTHER" id="PTHR10590">
    <property type="entry name" value="SODIUM/NUCLEOSIDE COTRANSPORTER"/>
    <property type="match status" value="1"/>
</dbReference>
<feature type="domain" description="Concentrative nucleoside transporter N-terminal" evidence="17">
    <location>
        <begin position="592"/>
        <end position="663"/>
    </location>
</feature>
<feature type="transmembrane region" description="Helical" evidence="16">
    <location>
        <begin position="588"/>
        <end position="605"/>
    </location>
</feature>
<name>A0A8H6YPD8_9AGAR</name>
<protein>
    <recommendedName>
        <fullName evidence="4">palmitoyl-protein hydrolase</fullName>
        <ecNumber evidence="4">3.1.2.22</ecNumber>
    </recommendedName>
</protein>
<evidence type="ECO:0000313" key="20">
    <source>
        <dbReference type="EMBL" id="KAF7362074.1"/>
    </source>
</evidence>
<evidence type="ECO:0000256" key="5">
    <source>
        <dbReference type="ARBA" id="ARBA00022475"/>
    </source>
</evidence>
<evidence type="ECO:0000259" key="17">
    <source>
        <dbReference type="Pfam" id="PF01773"/>
    </source>
</evidence>
<evidence type="ECO:0000256" key="16">
    <source>
        <dbReference type="SAM" id="Phobius"/>
    </source>
</evidence>
<evidence type="ECO:0000256" key="1">
    <source>
        <dbReference type="ARBA" id="ARBA00004651"/>
    </source>
</evidence>
<evidence type="ECO:0000256" key="6">
    <source>
        <dbReference type="ARBA" id="ARBA00022574"/>
    </source>
</evidence>
<feature type="transmembrane region" description="Helical" evidence="16">
    <location>
        <begin position="509"/>
        <end position="528"/>
    </location>
</feature>
<dbReference type="SUPFAM" id="SSF50978">
    <property type="entry name" value="WD40 repeat-like"/>
    <property type="match status" value="1"/>
</dbReference>
<dbReference type="InterPro" id="IPR015943">
    <property type="entry name" value="WD40/YVTN_repeat-like_dom_sf"/>
</dbReference>
<feature type="region of interest" description="Disordered" evidence="15">
    <location>
        <begin position="246"/>
        <end position="270"/>
    </location>
</feature>
<keyword evidence="12 16" id="KW-0472">Membrane</keyword>
<dbReference type="GO" id="GO:0005337">
    <property type="term" value="F:nucleoside transmembrane transporter activity"/>
    <property type="evidence" value="ECO:0007669"/>
    <property type="project" value="InterPro"/>
</dbReference>
<keyword evidence="7 16" id="KW-0812">Transmembrane</keyword>
<accession>A0A8H6YPD8</accession>
<keyword evidence="8" id="KW-0732">Signal</keyword>
<evidence type="ECO:0000256" key="13">
    <source>
        <dbReference type="ARBA" id="ARBA00023180"/>
    </source>
</evidence>
<feature type="transmembrane region" description="Helical" evidence="16">
    <location>
        <begin position="670"/>
        <end position="694"/>
    </location>
</feature>
<evidence type="ECO:0000256" key="11">
    <source>
        <dbReference type="ARBA" id="ARBA00022989"/>
    </source>
</evidence>
<feature type="transmembrane region" description="Helical" evidence="16">
    <location>
        <begin position="963"/>
        <end position="985"/>
    </location>
</feature>
<comment type="similarity">
    <text evidence="3">Belongs to the palmitoyl-protein thioesterase family.</text>
</comment>
<keyword evidence="9" id="KW-0677">Repeat</keyword>
<dbReference type="PROSITE" id="PS00678">
    <property type="entry name" value="WD_REPEATS_1"/>
    <property type="match status" value="1"/>
</dbReference>
<dbReference type="InterPro" id="IPR019775">
    <property type="entry name" value="WD40_repeat_CS"/>
</dbReference>
<dbReference type="SUPFAM" id="SSF53474">
    <property type="entry name" value="alpha/beta-Hydrolases"/>
    <property type="match status" value="1"/>
</dbReference>
<dbReference type="Proteomes" id="UP000620124">
    <property type="component" value="Unassembled WGS sequence"/>
</dbReference>
<evidence type="ECO:0000259" key="19">
    <source>
        <dbReference type="Pfam" id="PF07670"/>
    </source>
</evidence>
<dbReference type="Gene3D" id="3.40.50.1820">
    <property type="entry name" value="alpha/beta hydrolase"/>
    <property type="match status" value="1"/>
</dbReference>
<dbReference type="Gene3D" id="2.130.10.10">
    <property type="entry name" value="YVTN repeat-like/Quinoprotein amine dehydrogenase"/>
    <property type="match status" value="1"/>
</dbReference>
<dbReference type="PANTHER" id="PTHR10590:SF4">
    <property type="entry name" value="SOLUTE CARRIER FAMILY 28 MEMBER 3"/>
    <property type="match status" value="1"/>
</dbReference>
<dbReference type="InterPro" id="IPR001680">
    <property type="entry name" value="WD40_rpt"/>
</dbReference>
<feature type="domain" description="Nucleoside transporter/FeoB GTPase Gate" evidence="19">
    <location>
        <begin position="674"/>
        <end position="770"/>
    </location>
</feature>
<evidence type="ECO:0000259" key="18">
    <source>
        <dbReference type="Pfam" id="PF07662"/>
    </source>
</evidence>
<dbReference type="EC" id="3.1.2.22" evidence="4"/>
<gene>
    <name evidence="20" type="ORF">MVEN_00553000</name>
</gene>
<proteinExistence type="inferred from homology"/>
<dbReference type="Pfam" id="PF07670">
    <property type="entry name" value="Gate"/>
    <property type="match status" value="1"/>
</dbReference>
<dbReference type="InterPro" id="IPR036322">
    <property type="entry name" value="WD40_repeat_dom_sf"/>
</dbReference>
<dbReference type="InterPro" id="IPR008276">
    <property type="entry name" value="C_nuclsd_transpt"/>
</dbReference>
<keyword evidence="5" id="KW-1003">Cell membrane</keyword>
<feature type="transmembrane region" description="Helical" evidence="16">
    <location>
        <begin position="483"/>
        <end position="502"/>
    </location>
</feature>
<evidence type="ECO:0000256" key="4">
    <source>
        <dbReference type="ARBA" id="ARBA00012423"/>
    </source>
</evidence>
<feature type="transmembrane region" description="Helical" evidence="16">
    <location>
        <begin position="554"/>
        <end position="576"/>
    </location>
</feature>
<comment type="similarity">
    <text evidence="2">Belongs to the concentrative nucleoside transporter (CNT) (TC 2.A.41) family.</text>
</comment>
<keyword evidence="11 16" id="KW-1133">Transmembrane helix</keyword>
<evidence type="ECO:0000256" key="15">
    <source>
        <dbReference type="SAM" id="MobiDB-lite"/>
    </source>
</evidence>
<reference evidence="20" key="1">
    <citation type="submission" date="2020-05" db="EMBL/GenBank/DDBJ databases">
        <title>Mycena genomes resolve the evolution of fungal bioluminescence.</title>
        <authorList>
            <person name="Tsai I.J."/>
        </authorList>
    </citation>
    <scope>NUCLEOTIDE SEQUENCE</scope>
    <source>
        <strain evidence="20">CCC161011</strain>
    </source>
</reference>
<evidence type="ECO:0000313" key="21">
    <source>
        <dbReference type="Proteomes" id="UP000620124"/>
    </source>
</evidence>
<comment type="subcellular location">
    <subcellularLocation>
        <location evidence="1">Cell membrane</location>
        <topology evidence="1">Multi-pass membrane protein</topology>
    </subcellularLocation>
</comment>
<sequence length="1300" mass="141901">MTTSLLQYEAPWPVQSLDWCKTAAPGQQLRPRSAFRLGIASFTENYQNRIAIAGLQDERVLVEDDYTDYPDFVTLCEAHHGYPATSLQWQPASAASHPWSQKSPSTELLATTGDALRVWEYSSDAPPSTSGYVGRQSTAGSHNLSLKTALSGQSKVQSQSTGAPLTNFSWNEKAPSLIVTSSIDTTCTVWNIDTSSAITQLIAHDREVYDVAWLPGSTDIFVSVGADGSLRAFDLRSLEHSTILYETPAPKNLPPPSASPSTSARPPTSPLLRIAFNPSDSNYMSTFHMDGSDIQILDMRSPGSPVMELRGHHAAINGLGWGSAEHPLLATAGDDCQLLLWDLANYTQGASSPRSAGSRLNSPRPDVKKRVVTEPVMAYTAPSQITNLAWSPPIQGLTMNTGHSTVTDQWLPQSLLLRTPLPPGTPAISNEPVQRKGSRSTASFNEKEAHPAVDHEAMLAKDTEEVEAARTRRQDLYSKLRPFILGGLALLILGWWISATILKATRHRWIVQTLFAWFFILVIAFRFIPNSVVSKPVGAVWMPLVQEPWYRLPYSIRLSIGWLCLLGIVFGSAFGFPLEANSKYGDRAISVLGLFLFQSGFYLASSNKSAIPWPTVIVGLFIQQAIALFVLKSGAGFSIFNWIATLASDFLAEGLAGAGFFFDAETIGKHWFFVNTLGTIIFFIAFVQMMYYLGVMQWIIKNFAWLFFKLLNVSGAEAVVAASSPWIGQGESACLVRPYVDLMTESEIHLTMTSGFSTIAGSVLSAYISLGVPPQNLVTSSVMSIPASIAISKMRLPETEEPVTRGHVVVDRGEDKKGAPRIQGAVFGLIVAGQILTNVLTVLSLVATINGLLTWIGRGFGIHALTLQLIIGYVFYPITFFLGVPRAEILPVARLLATKLVANEFAAYLDLQALMKTAPLSPRAYTIASYSLCGFANLGSVGIQIGVLGALAPSRGKIIARLAVSAMICGFLSTLQTAGIAVVWAQGPRPLVLWHGLGPVLSEFWPWCASPTNCGHMYIGDSANAPGMLQFAEEIKAVHPGIFVHSIYIDEDLDKDRQAGFYGNVNEQVQLVSEQLAAIPELEGGFDAIGFSQGGQFLRAYVERYNSPPVNNLITFGSQHMGVSDIPACKPRDFLCQIARRAVKAGVYSSWAQENLVTAQYFRDPANLEAYYTSNKFLTSINNEILGSRNETYARNLASLNNLVLIIFTEDTTVVPKESAWFGSEVVVDAMSTTDGQQRVLADTRILLPMEGQPLYLQDWIGLRELDERGGVVFAKCEGDHMQIGDCWEPFVREFVGGEL</sequence>